<keyword evidence="1" id="KW-1133">Transmembrane helix</keyword>
<sequence length="63" mass="7800">MNSFLYTKNKYIYKFYLFKNTQLKKKSLLKLTTTKFKFIKKLIKYYRILGIYSFKINTILIIK</sequence>
<reference evidence="2" key="1">
    <citation type="journal article" date="2019" name="Genome Biol. Evol.">
        <title>Nephromyces represents a diverse and novel lineage of the Apicomplexa that has retained apicoplasts.</title>
        <authorList>
            <person name="Munoz-Gomez S.A."/>
            <person name="Durnin K."/>
            <person name="Eme L."/>
            <person name="Paight C."/>
            <person name="Lane C.E."/>
            <person name="Saffo M.B."/>
            <person name="Slamovits C.H."/>
        </authorList>
    </citation>
    <scope>NUCLEOTIDE SEQUENCE</scope>
    <source>
        <strain evidence="2">449</strain>
    </source>
</reference>
<organism evidence="2">
    <name type="scientific">Nephromyces sp. ex Molgula occidentalis</name>
    <dbReference type="NCBI Taxonomy" id="2544991"/>
    <lineage>
        <taxon>Eukaryota</taxon>
        <taxon>Sar</taxon>
        <taxon>Alveolata</taxon>
        <taxon>Apicomplexa</taxon>
        <taxon>Aconoidasida</taxon>
        <taxon>Nephromycida</taxon>
        <taxon>Nephromyces</taxon>
    </lineage>
</organism>
<dbReference type="EMBL" id="MK573202">
    <property type="protein sequence ID" value="QEM01639.1"/>
    <property type="molecule type" value="Genomic_DNA"/>
</dbReference>
<evidence type="ECO:0008006" key="3">
    <source>
        <dbReference type="Google" id="ProtNLM"/>
    </source>
</evidence>
<gene>
    <name evidence="2" type="primary">orf59</name>
</gene>
<protein>
    <recommendedName>
        <fullName evidence="3">30S ribosomal protein S18</fullName>
    </recommendedName>
</protein>
<proteinExistence type="predicted"/>
<keyword evidence="1" id="KW-0472">Membrane</keyword>
<evidence type="ECO:0000313" key="2">
    <source>
        <dbReference type="EMBL" id="QEM01639.1"/>
    </source>
</evidence>
<keyword evidence="1" id="KW-0812">Transmembrane</keyword>
<accession>A0A5C1H822</accession>
<evidence type="ECO:0000256" key="1">
    <source>
        <dbReference type="SAM" id="Phobius"/>
    </source>
</evidence>
<name>A0A5C1H822_9APIC</name>
<dbReference type="AlphaFoldDB" id="A0A5C1H822"/>
<feature type="transmembrane region" description="Helical" evidence="1">
    <location>
        <begin position="45"/>
        <end position="62"/>
    </location>
</feature>